<dbReference type="Proteomes" id="UP000244081">
    <property type="component" value="Unassembled WGS sequence"/>
</dbReference>
<protein>
    <submittedName>
        <fullName evidence="1">Uncharacterized protein</fullName>
    </submittedName>
</protein>
<proteinExistence type="predicted"/>
<name>A0A2T5VH69_9HYPH</name>
<accession>A0A2T5VH69</accession>
<organism evidence="1 2">
    <name type="scientific">Breoghania corrubedonensis</name>
    <dbReference type="NCBI Taxonomy" id="665038"/>
    <lineage>
        <taxon>Bacteria</taxon>
        <taxon>Pseudomonadati</taxon>
        <taxon>Pseudomonadota</taxon>
        <taxon>Alphaproteobacteria</taxon>
        <taxon>Hyphomicrobiales</taxon>
        <taxon>Stappiaceae</taxon>
        <taxon>Breoghania</taxon>
    </lineage>
</organism>
<keyword evidence="2" id="KW-1185">Reference proteome</keyword>
<gene>
    <name evidence="1" type="ORF">C8N35_1011138</name>
</gene>
<dbReference type="RefSeq" id="WP_107988568.1">
    <property type="nucleotide sequence ID" value="NZ_QAYG01000001.1"/>
</dbReference>
<reference evidence="1 2" key="1">
    <citation type="submission" date="2018-04" db="EMBL/GenBank/DDBJ databases">
        <title>Genomic Encyclopedia of Archaeal and Bacterial Type Strains, Phase II (KMG-II): from individual species to whole genera.</title>
        <authorList>
            <person name="Goeker M."/>
        </authorList>
    </citation>
    <scope>NUCLEOTIDE SEQUENCE [LARGE SCALE GENOMIC DNA]</scope>
    <source>
        <strain evidence="1 2">DSM 23382</strain>
    </source>
</reference>
<evidence type="ECO:0000313" key="2">
    <source>
        <dbReference type="Proteomes" id="UP000244081"/>
    </source>
</evidence>
<comment type="caution">
    <text evidence="1">The sequence shown here is derived from an EMBL/GenBank/DDBJ whole genome shotgun (WGS) entry which is preliminary data.</text>
</comment>
<dbReference type="EMBL" id="QAYG01000001">
    <property type="protein sequence ID" value="PTW63088.1"/>
    <property type="molecule type" value="Genomic_DNA"/>
</dbReference>
<dbReference type="AlphaFoldDB" id="A0A2T5VH69"/>
<sequence length="119" mass="13147">MRRSDYETAYLIRKSKIPSIDYAAPPVQLRFRLRLLLRQLQRPVRRRTSEGTGNLVAVKSNAVKLARSELGRMQAAKKNGMILLSSLTDLCEGIERRRGIAGGVFVSSSAMGGRASRGS</sequence>
<evidence type="ECO:0000313" key="1">
    <source>
        <dbReference type="EMBL" id="PTW63088.1"/>
    </source>
</evidence>